<dbReference type="Proteomes" id="UP000697710">
    <property type="component" value="Unassembled WGS sequence"/>
</dbReference>
<sequence length="165" mass="17588">MRIALVALVAALVGLSSSALAKDQIYGKGISAADTMRVSTLLANPDAYVGKLVRVQGIAVDVCQHRGCWVNVSSDVEGQVVRVKVKDGEIVFPPEILGNTIIAEGIWTANKLDLESTKMVCERDAQAEGKEFDPNSVTECMTLYQITGVGALVHPTEGEKKATES</sequence>
<organism evidence="2 3">
    <name type="scientific">Eiseniibacteriota bacterium</name>
    <dbReference type="NCBI Taxonomy" id="2212470"/>
    <lineage>
        <taxon>Bacteria</taxon>
        <taxon>Candidatus Eiseniibacteriota</taxon>
    </lineage>
</organism>
<dbReference type="EMBL" id="JAGQHR010000603">
    <property type="protein sequence ID" value="MCA9729192.1"/>
    <property type="molecule type" value="Genomic_DNA"/>
</dbReference>
<reference evidence="2" key="2">
    <citation type="journal article" date="2021" name="Microbiome">
        <title>Successional dynamics and alternative stable states in a saline activated sludge microbial community over 9 years.</title>
        <authorList>
            <person name="Wang Y."/>
            <person name="Ye J."/>
            <person name="Ju F."/>
            <person name="Liu L."/>
            <person name="Boyd J.A."/>
            <person name="Deng Y."/>
            <person name="Parks D.H."/>
            <person name="Jiang X."/>
            <person name="Yin X."/>
            <person name="Woodcroft B.J."/>
            <person name="Tyson G.W."/>
            <person name="Hugenholtz P."/>
            <person name="Polz M.F."/>
            <person name="Zhang T."/>
        </authorList>
    </citation>
    <scope>NUCLEOTIDE SEQUENCE</scope>
    <source>
        <strain evidence="2">HKST-UBA01</strain>
    </source>
</reference>
<keyword evidence="1" id="KW-0732">Signal</keyword>
<dbReference type="Pfam" id="PF16267">
    <property type="entry name" value="DUF4920"/>
    <property type="match status" value="1"/>
</dbReference>
<name>A0A956RR43_UNCEI</name>
<evidence type="ECO:0000313" key="3">
    <source>
        <dbReference type="Proteomes" id="UP000697710"/>
    </source>
</evidence>
<proteinExistence type="predicted"/>
<comment type="caution">
    <text evidence="2">The sequence shown here is derived from an EMBL/GenBank/DDBJ whole genome shotgun (WGS) entry which is preliminary data.</text>
</comment>
<reference evidence="2" key="1">
    <citation type="submission" date="2020-04" db="EMBL/GenBank/DDBJ databases">
        <authorList>
            <person name="Zhang T."/>
        </authorList>
    </citation>
    <scope>NUCLEOTIDE SEQUENCE</scope>
    <source>
        <strain evidence="2">HKST-UBA01</strain>
    </source>
</reference>
<evidence type="ECO:0000313" key="2">
    <source>
        <dbReference type="EMBL" id="MCA9729192.1"/>
    </source>
</evidence>
<protein>
    <submittedName>
        <fullName evidence="2">DUF4920 domain-containing protein</fullName>
    </submittedName>
</protein>
<dbReference type="InterPro" id="IPR032577">
    <property type="entry name" value="DUF4920"/>
</dbReference>
<feature type="chain" id="PRO_5037305703" evidence="1">
    <location>
        <begin position="22"/>
        <end position="165"/>
    </location>
</feature>
<dbReference type="AlphaFoldDB" id="A0A956RR43"/>
<gene>
    <name evidence="2" type="ORF">KC729_16010</name>
</gene>
<feature type="signal peptide" evidence="1">
    <location>
        <begin position="1"/>
        <end position="21"/>
    </location>
</feature>
<accession>A0A956RR43</accession>
<evidence type="ECO:0000256" key="1">
    <source>
        <dbReference type="SAM" id="SignalP"/>
    </source>
</evidence>